<feature type="transmembrane region" description="Helical" evidence="1">
    <location>
        <begin position="7"/>
        <end position="27"/>
    </location>
</feature>
<proteinExistence type="predicted"/>
<keyword evidence="3" id="KW-1185">Reference proteome</keyword>
<evidence type="ECO:0000256" key="1">
    <source>
        <dbReference type="SAM" id="Phobius"/>
    </source>
</evidence>
<reference evidence="2 3" key="1">
    <citation type="submission" date="2018-08" db="EMBL/GenBank/DDBJ databases">
        <title>Meiothermus terrae DSM 26712 genome sequencing project.</title>
        <authorList>
            <person name="Da Costa M.S."/>
            <person name="Albuquerque L."/>
            <person name="Raposo P."/>
            <person name="Froufe H.J.C."/>
            <person name="Barroso C.S."/>
            <person name="Egas C."/>
        </authorList>
    </citation>
    <scope>NUCLEOTIDE SEQUENCE [LARGE SCALE GENOMIC DNA]</scope>
    <source>
        <strain evidence="2 3">DSM 26712</strain>
    </source>
</reference>
<accession>A0A399DZ34</accession>
<protein>
    <submittedName>
        <fullName evidence="2">Uncharacterized protein</fullName>
    </submittedName>
</protein>
<dbReference type="RefSeq" id="WP_119316613.1">
    <property type="nucleotide sequence ID" value="NZ_QXDL01000283.1"/>
</dbReference>
<sequence>MEGIPHFLKWTVAAAAVGLLLQGVKLYLESQGRTVGLELGLLGFVAVYAVALVRLLGTKPK</sequence>
<feature type="transmembrane region" description="Helical" evidence="1">
    <location>
        <begin position="39"/>
        <end position="57"/>
    </location>
</feature>
<dbReference type="Proteomes" id="UP000265715">
    <property type="component" value="Unassembled WGS sequence"/>
</dbReference>
<dbReference type="AlphaFoldDB" id="A0A399DZ34"/>
<evidence type="ECO:0000313" key="2">
    <source>
        <dbReference type="EMBL" id="RIH77594.1"/>
    </source>
</evidence>
<dbReference type="EMBL" id="QXDL01000283">
    <property type="protein sequence ID" value="RIH77594.1"/>
    <property type="molecule type" value="Genomic_DNA"/>
</dbReference>
<keyword evidence="1" id="KW-0472">Membrane</keyword>
<gene>
    <name evidence="2" type="ORF">Mterra_03754</name>
</gene>
<organism evidence="2 3">
    <name type="scientific">Calidithermus terrae</name>
    <dbReference type="NCBI Taxonomy" id="1408545"/>
    <lineage>
        <taxon>Bacteria</taxon>
        <taxon>Thermotogati</taxon>
        <taxon>Deinococcota</taxon>
        <taxon>Deinococci</taxon>
        <taxon>Thermales</taxon>
        <taxon>Thermaceae</taxon>
        <taxon>Calidithermus</taxon>
    </lineage>
</organism>
<comment type="caution">
    <text evidence="2">The sequence shown here is derived from an EMBL/GenBank/DDBJ whole genome shotgun (WGS) entry which is preliminary data.</text>
</comment>
<keyword evidence="1" id="KW-1133">Transmembrane helix</keyword>
<name>A0A399DZ34_9DEIN</name>
<evidence type="ECO:0000313" key="3">
    <source>
        <dbReference type="Proteomes" id="UP000265715"/>
    </source>
</evidence>
<keyword evidence="1" id="KW-0812">Transmembrane</keyword>